<sequence>MVVPAASVTTTVIDVHLLDKVVEHTPTVTPA</sequence>
<dbReference type="AlphaFoldDB" id="A0AAE4CC99"/>
<comment type="caution">
    <text evidence="1">The sequence shown here is derived from an EMBL/GenBank/DDBJ whole genome shotgun (WGS) entry which is preliminary data.</text>
</comment>
<protein>
    <submittedName>
        <fullName evidence="1">Uncharacterized protein</fullName>
    </submittedName>
</protein>
<name>A0AAE4CC99_9ACTN</name>
<evidence type="ECO:0000313" key="2">
    <source>
        <dbReference type="Proteomes" id="UP001183643"/>
    </source>
</evidence>
<evidence type="ECO:0000313" key="1">
    <source>
        <dbReference type="EMBL" id="MDR7277754.1"/>
    </source>
</evidence>
<gene>
    <name evidence="1" type="ORF">J2S41_004532</name>
</gene>
<keyword evidence="2" id="KW-1185">Reference proteome</keyword>
<reference evidence="1" key="1">
    <citation type="submission" date="2023-07" db="EMBL/GenBank/DDBJ databases">
        <title>Sequencing the genomes of 1000 actinobacteria strains.</title>
        <authorList>
            <person name="Klenk H.-P."/>
        </authorList>
    </citation>
    <scope>NUCLEOTIDE SEQUENCE</scope>
    <source>
        <strain evidence="1">DSM 44707</strain>
    </source>
</reference>
<dbReference type="EMBL" id="JAVDYB010000001">
    <property type="protein sequence ID" value="MDR7277754.1"/>
    <property type="molecule type" value="Genomic_DNA"/>
</dbReference>
<dbReference type="Proteomes" id="UP001183643">
    <property type="component" value="Unassembled WGS sequence"/>
</dbReference>
<proteinExistence type="predicted"/>
<accession>A0AAE4CC99</accession>
<organism evidence="1 2">
    <name type="scientific">Catenuloplanes atrovinosus</name>
    <dbReference type="NCBI Taxonomy" id="137266"/>
    <lineage>
        <taxon>Bacteria</taxon>
        <taxon>Bacillati</taxon>
        <taxon>Actinomycetota</taxon>
        <taxon>Actinomycetes</taxon>
        <taxon>Micromonosporales</taxon>
        <taxon>Micromonosporaceae</taxon>
        <taxon>Catenuloplanes</taxon>
    </lineage>
</organism>